<evidence type="ECO:0000256" key="1">
    <source>
        <dbReference type="ARBA" id="ARBA00006484"/>
    </source>
</evidence>
<evidence type="ECO:0000256" key="2">
    <source>
        <dbReference type="ARBA" id="ARBA00022857"/>
    </source>
</evidence>
<keyword evidence="2" id="KW-0521">NADP</keyword>
<accession>A0A420MCF1</accession>
<gene>
    <name evidence="4" type="ORF">BFJ69_g16026</name>
</gene>
<keyword evidence="3" id="KW-0560">Oxidoreductase</keyword>
<organism evidence="4 5">
    <name type="scientific">Fusarium oxysporum</name>
    <name type="common">Fusarium vascular wilt</name>
    <dbReference type="NCBI Taxonomy" id="5507"/>
    <lineage>
        <taxon>Eukaryota</taxon>
        <taxon>Fungi</taxon>
        <taxon>Dikarya</taxon>
        <taxon>Ascomycota</taxon>
        <taxon>Pezizomycotina</taxon>
        <taxon>Sordariomycetes</taxon>
        <taxon>Hypocreomycetidae</taxon>
        <taxon>Hypocreales</taxon>
        <taxon>Nectriaceae</taxon>
        <taxon>Fusarium</taxon>
        <taxon>Fusarium oxysporum species complex</taxon>
    </lineage>
</organism>
<dbReference type="VEuPathDB" id="FungiDB:FOC1_g10015156"/>
<dbReference type="AlphaFoldDB" id="A0A420MCF1"/>
<comment type="similarity">
    <text evidence="1">Belongs to the short-chain dehydrogenases/reductases (SDR) family.</text>
</comment>
<evidence type="ECO:0000313" key="4">
    <source>
        <dbReference type="EMBL" id="RKK65731.1"/>
    </source>
</evidence>
<dbReference type="Proteomes" id="UP000285084">
    <property type="component" value="Unassembled WGS sequence"/>
</dbReference>
<dbReference type="VEuPathDB" id="FungiDB:FOMG_10955"/>
<dbReference type="PRINTS" id="PR00081">
    <property type="entry name" value="GDHRDH"/>
</dbReference>
<dbReference type="VEuPathDB" id="FungiDB:FOXG_02879"/>
<reference evidence="4 5" key="1">
    <citation type="journal article" date="2018" name="Sci. Rep.">
        <title>Characterisation of pathogen-specific regions and novel effector candidates in Fusarium oxysporum f. sp. cepae.</title>
        <authorList>
            <person name="Armitage A.D."/>
            <person name="Taylor A."/>
            <person name="Sobczyk M.K."/>
            <person name="Baxter L."/>
            <person name="Greenfield B.P."/>
            <person name="Bates H.J."/>
            <person name="Wilson F."/>
            <person name="Jackson A.C."/>
            <person name="Ott S."/>
            <person name="Harrison R.J."/>
            <person name="Clarkson J.P."/>
        </authorList>
    </citation>
    <scope>NUCLEOTIDE SEQUENCE [LARGE SCALE GENOMIC DNA]</scope>
    <source>
        <strain evidence="4 5">Fo_A13</strain>
    </source>
</reference>
<protein>
    <submittedName>
        <fullName evidence="4">Uncharacterized protein</fullName>
    </submittedName>
</protein>
<dbReference type="PANTHER" id="PTHR43477:SF1">
    <property type="entry name" value="DIHYDROANTICAPSIN 7-DEHYDROGENASE"/>
    <property type="match status" value="1"/>
</dbReference>
<dbReference type="VEuPathDB" id="FungiDB:HZS61_014999"/>
<dbReference type="PANTHER" id="PTHR43477">
    <property type="entry name" value="DIHYDROANTICAPSIN 7-DEHYDROGENASE"/>
    <property type="match status" value="1"/>
</dbReference>
<dbReference type="Pfam" id="PF23441">
    <property type="entry name" value="SDR"/>
    <property type="match status" value="1"/>
</dbReference>
<dbReference type="InterPro" id="IPR057571">
    <property type="entry name" value="SDR_PhqE-like"/>
</dbReference>
<evidence type="ECO:0000313" key="5">
    <source>
        <dbReference type="Proteomes" id="UP000285084"/>
    </source>
</evidence>
<comment type="caution">
    <text evidence="4">The sequence shown here is derived from an EMBL/GenBank/DDBJ whole genome shotgun (WGS) entry which is preliminary data.</text>
</comment>
<dbReference type="EMBL" id="MRCX01000373">
    <property type="protein sequence ID" value="RKK65731.1"/>
    <property type="molecule type" value="Genomic_DNA"/>
</dbReference>
<dbReference type="SUPFAM" id="SSF51735">
    <property type="entry name" value="NAD(P)-binding Rossmann-fold domains"/>
    <property type="match status" value="1"/>
</dbReference>
<dbReference type="InterPro" id="IPR002347">
    <property type="entry name" value="SDR_fam"/>
</dbReference>
<dbReference type="VEuPathDB" id="FungiDB:FOZG_09248"/>
<evidence type="ECO:0000256" key="3">
    <source>
        <dbReference type="ARBA" id="ARBA00023002"/>
    </source>
</evidence>
<dbReference type="CDD" id="cd05233">
    <property type="entry name" value="SDR_c"/>
    <property type="match status" value="1"/>
</dbReference>
<dbReference type="VEuPathDB" id="FungiDB:FOIG_01836"/>
<dbReference type="Gene3D" id="3.40.50.720">
    <property type="entry name" value="NAD(P)-binding Rossmann-like Domain"/>
    <property type="match status" value="1"/>
</dbReference>
<dbReference type="GO" id="GO:0016491">
    <property type="term" value="F:oxidoreductase activity"/>
    <property type="evidence" value="ECO:0007669"/>
    <property type="project" value="UniProtKB-KW"/>
</dbReference>
<name>A0A420MCF1_FUSOX</name>
<sequence length="259" mass="27484">MSPTNKLENKLIIVIGGTSGIGFGVAKACVEHGASVVVAGRSQQKVDEAIERLKPAADDLSKVRGHVCDLSGHDVEANVKKLFDFATNNGQVKVHHIVSTAGQMSSPLALRDTTAQDILNICQARIVGDVIIAKLSLQYLDASHTSSYTLTGGLGTYKPVPGYSVRDGLGGAKDALVRSLALEMKPMRVNLVNPGAVQTEMFDQVVGMWGERAVREIADKVVLGRVGQPEDLAEAYLGVMKNYFITGSIIDVDGGAQIV</sequence>
<dbReference type="InterPro" id="IPR051122">
    <property type="entry name" value="SDR_DHRS6-like"/>
</dbReference>
<dbReference type="InterPro" id="IPR036291">
    <property type="entry name" value="NAD(P)-bd_dom_sf"/>
</dbReference>
<proteinExistence type="inferred from homology"/>